<gene>
    <name evidence="4" type="ORF">EDC64_101746</name>
</gene>
<dbReference type="PROSITE" id="PS50977">
    <property type="entry name" value="HTH_TETR_2"/>
    <property type="match status" value="1"/>
</dbReference>
<accession>A0A4R3M4H4</accession>
<comment type="caution">
    <text evidence="4">The sequence shown here is derived from an EMBL/GenBank/DDBJ whole genome shotgun (WGS) entry which is preliminary data.</text>
</comment>
<reference evidence="4 5" key="1">
    <citation type="submission" date="2019-03" db="EMBL/GenBank/DDBJ databases">
        <title>Genomic Encyclopedia of Type Strains, Phase IV (KMG-IV): sequencing the most valuable type-strain genomes for metagenomic binning, comparative biology and taxonomic classification.</title>
        <authorList>
            <person name="Goeker M."/>
        </authorList>
    </citation>
    <scope>NUCLEOTIDE SEQUENCE [LARGE SCALE GENOMIC DNA]</scope>
    <source>
        <strain evidence="4 5">DSM 9035</strain>
    </source>
</reference>
<proteinExistence type="predicted"/>
<dbReference type="Gene3D" id="1.10.357.10">
    <property type="entry name" value="Tetracycline Repressor, domain 2"/>
    <property type="match status" value="1"/>
</dbReference>
<feature type="DNA-binding region" description="H-T-H motif" evidence="2">
    <location>
        <begin position="27"/>
        <end position="46"/>
    </location>
</feature>
<protein>
    <recommendedName>
        <fullName evidence="3">HTH tetR-type domain-containing protein</fullName>
    </recommendedName>
</protein>
<dbReference type="RefSeq" id="WP_245504511.1">
    <property type="nucleotide sequence ID" value="NZ_SMAI01000001.1"/>
</dbReference>
<organism evidence="4 5">
    <name type="scientific">Aquabacter spiritensis</name>
    <dbReference type="NCBI Taxonomy" id="933073"/>
    <lineage>
        <taxon>Bacteria</taxon>
        <taxon>Pseudomonadati</taxon>
        <taxon>Pseudomonadota</taxon>
        <taxon>Alphaproteobacteria</taxon>
        <taxon>Hyphomicrobiales</taxon>
        <taxon>Xanthobacteraceae</taxon>
        <taxon>Aquabacter</taxon>
    </lineage>
</organism>
<name>A0A4R3M4H4_9HYPH</name>
<dbReference type="AlphaFoldDB" id="A0A4R3M4H4"/>
<sequence>MASEMLRDACLRAFLDLVATRGFERVSLDAVAAQAGVALSELRAAYGTPLDLVAAFLRATDRQVLAEGGPDGVDLAEPAQERLFEVLMRRLDALEPHKAAVASLMRSARRNPLLALALLRLSVRSQRWMLAAAGIDATGLSGDARAHGLALLFGRLVDVWLEDDDPGLARTMAQLDRELQTGAKLLGMLDDLATIATLGKPRRGRAKVEETAPTS</sequence>
<dbReference type="InterPro" id="IPR009057">
    <property type="entry name" value="Homeodomain-like_sf"/>
</dbReference>
<keyword evidence="1 2" id="KW-0238">DNA-binding</keyword>
<dbReference type="GO" id="GO:0003677">
    <property type="term" value="F:DNA binding"/>
    <property type="evidence" value="ECO:0007669"/>
    <property type="project" value="UniProtKB-UniRule"/>
</dbReference>
<dbReference type="Proteomes" id="UP000294664">
    <property type="component" value="Unassembled WGS sequence"/>
</dbReference>
<evidence type="ECO:0000256" key="2">
    <source>
        <dbReference type="PROSITE-ProRule" id="PRU00335"/>
    </source>
</evidence>
<evidence type="ECO:0000259" key="3">
    <source>
        <dbReference type="PROSITE" id="PS50977"/>
    </source>
</evidence>
<evidence type="ECO:0000313" key="4">
    <source>
        <dbReference type="EMBL" id="TCT08224.1"/>
    </source>
</evidence>
<evidence type="ECO:0000256" key="1">
    <source>
        <dbReference type="ARBA" id="ARBA00023125"/>
    </source>
</evidence>
<dbReference type="SUPFAM" id="SSF46689">
    <property type="entry name" value="Homeodomain-like"/>
    <property type="match status" value="1"/>
</dbReference>
<feature type="domain" description="HTH tetR-type" evidence="3">
    <location>
        <begin position="4"/>
        <end position="64"/>
    </location>
</feature>
<evidence type="ECO:0000313" key="5">
    <source>
        <dbReference type="Proteomes" id="UP000294664"/>
    </source>
</evidence>
<dbReference type="EMBL" id="SMAI01000001">
    <property type="protein sequence ID" value="TCT08224.1"/>
    <property type="molecule type" value="Genomic_DNA"/>
</dbReference>
<dbReference type="InterPro" id="IPR001647">
    <property type="entry name" value="HTH_TetR"/>
</dbReference>
<keyword evidence="5" id="KW-1185">Reference proteome</keyword>